<reference evidence="1 2" key="1">
    <citation type="journal article" date="2016" name="Mol. Biol. Evol.">
        <title>Comparative Genomics of Early-Diverging Mushroom-Forming Fungi Provides Insights into the Origins of Lignocellulose Decay Capabilities.</title>
        <authorList>
            <person name="Nagy L.G."/>
            <person name="Riley R."/>
            <person name="Tritt A."/>
            <person name="Adam C."/>
            <person name="Daum C."/>
            <person name="Floudas D."/>
            <person name="Sun H."/>
            <person name="Yadav J.S."/>
            <person name="Pangilinan J."/>
            <person name="Larsson K.H."/>
            <person name="Matsuura K."/>
            <person name="Barry K."/>
            <person name="Labutti K."/>
            <person name="Kuo R."/>
            <person name="Ohm R.A."/>
            <person name="Bhattacharya S.S."/>
            <person name="Shirouzu T."/>
            <person name="Yoshinaga Y."/>
            <person name="Martin F.M."/>
            <person name="Grigoriev I.V."/>
            <person name="Hibbett D.S."/>
        </authorList>
    </citation>
    <scope>NUCLEOTIDE SEQUENCE [LARGE SCALE GENOMIC DNA]</scope>
    <source>
        <strain evidence="1 2">HHB10207 ss-3</strain>
    </source>
</reference>
<sequence>CQHFVRFYIHGIMDCEMSNCTKSIRHPKNCHKDSCIQNWGPEIQRIYETIPEGCHAC</sequence>
<dbReference type="AlphaFoldDB" id="A0A166BIU2"/>
<organism evidence="1 2">
    <name type="scientific">Sistotremastrum suecicum HHB10207 ss-3</name>
    <dbReference type="NCBI Taxonomy" id="1314776"/>
    <lineage>
        <taxon>Eukaryota</taxon>
        <taxon>Fungi</taxon>
        <taxon>Dikarya</taxon>
        <taxon>Basidiomycota</taxon>
        <taxon>Agaricomycotina</taxon>
        <taxon>Agaricomycetes</taxon>
        <taxon>Sistotremastrales</taxon>
        <taxon>Sistotremastraceae</taxon>
        <taxon>Sistotremastrum</taxon>
    </lineage>
</organism>
<feature type="non-terminal residue" evidence="1">
    <location>
        <position position="57"/>
    </location>
</feature>
<keyword evidence="2" id="KW-1185">Reference proteome</keyword>
<feature type="non-terminal residue" evidence="1">
    <location>
        <position position="1"/>
    </location>
</feature>
<proteinExistence type="predicted"/>
<evidence type="ECO:0000313" key="2">
    <source>
        <dbReference type="Proteomes" id="UP000076798"/>
    </source>
</evidence>
<evidence type="ECO:0000313" key="1">
    <source>
        <dbReference type="EMBL" id="KZT36428.1"/>
    </source>
</evidence>
<protein>
    <submittedName>
        <fullName evidence="1">Uncharacterized protein</fullName>
    </submittedName>
</protein>
<dbReference type="Proteomes" id="UP000076798">
    <property type="component" value="Unassembled WGS sequence"/>
</dbReference>
<gene>
    <name evidence="1" type="ORF">SISSUDRAFT_976242</name>
</gene>
<name>A0A166BIU2_9AGAM</name>
<dbReference type="EMBL" id="KV428107">
    <property type="protein sequence ID" value="KZT36428.1"/>
    <property type="molecule type" value="Genomic_DNA"/>
</dbReference>
<dbReference type="OrthoDB" id="3132318at2759"/>
<accession>A0A166BIU2</accession>